<dbReference type="EMBL" id="CATOUU010000121">
    <property type="protein sequence ID" value="CAI9917128.1"/>
    <property type="molecule type" value="Genomic_DNA"/>
</dbReference>
<sequence>MGCGQSTPKQLTVDSRGIQHLSDQYVEQFFNTADAKGNSNGKIDIAEASGALTQIGINIEKSKELIQECWELLDKEQSKQATLAEFKVFMYALINSEKGNKARTIFFLCDKNQSGTISVEEFKKVAIKLNKDLTEEQIIEAMHEKEEIGVEKFIKVVTKRI</sequence>
<evidence type="ECO:0000313" key="5">
    <source>
        <dbReference type="EMBL" id="CAI9967059.1"/>
    </source>
</evidence>
<dbReference type="PROSITE" id="PS50222">
    <property type="entry name" value="EF_HAND_2"/>
    <property type="match status" value="2"/>
</dbReference>
<accession>A0AA86UT73</accession>
<evidence type="ECO:0000313" key="9">
    <source>
        <dbReference type="Proteomes" id="UP001642409"/>
    </source>
</evidence>
<dbReference type="EMBL" id="CAXDID020000052">
    <property type="protein sequence ID" value="CAL6005910.1"/>
    <property type="molecule type" value="Genomic_DNA"/>
</dbReference>
<feature type="domain" description="EF-hand" evidence="2">
    <location>
        <begin position="61"/>
        <end position="96"/>
    </location>
</feature>
<dbReference type="PROSITE" id="PS00018">
    <property type="entry name" value="EF_HAND_1"/>
    <property type="match status" value="1"/>
</dbReference>
<name>A0AA86UT73_9EUKA</name>
<keyword evidence="1" id="KW-0106">Calcium</keyword>
<dbReference type="SMART" id="SM00054">
    <property type="entry name" value="EFh"/>
    <property type="match status" value="3"/>
</dbReference>
<proteinExistence type="predicted"/>
<dbReference type="Gene3D" id="1.10.238.10">
    <property type="entry name" value="EF-hand"/>
    <property type="match status" value="2"/>
</dbReference>
<dbReference type="InterPro" id="IPR011992">
    <property type="entry name" value="EF-hand-dom_pair"/>
</dbReference>
<reference evidence="6 9" key="2">
    <citation type="submission" date="2024-07" db="EMBL/GenBank/DDBJ databases">
        <authorList>
            <person name="Akdeniz Z."/>
        </authorList>
    </citation>
    <scope>NUCLEOTIDE SEQUENCE [LARGE SCALE GENOMIC DNA]</scope>
</reference>
<reference evidence="5" key="1">
    <citation type="submission" date="2023-06" db="EMBL/GenBank/DDBJ databases">
        <authorList>
            <person name="Kurt Z."/>
        </authorList>
    </citation>
    <scope>NUCLEOTIDE SEQUENCE</scope>
</reference>
<dbReference type="AlphaFoldDB" id="A0AA86UT73"/>
<evidence type="ECO:0000259" key="2">
    <source>
        <dbReference type="PROSITE" id="PS50222"/>
    </source>
</evidence>
<keyword evidence="9" id="KW-1185">Reference proteome</keyword>
<evidence type="ECO:0000313" key="4">
    <source>
        <dbReference type="EMBL" id="CAI9932572.1"/>
    </source>
</evidence>
<dbReference type="EMBL" id="CATOUU010000517">
    <property type="protein sequence ID" value="CAI9932572.1"/>
    <property type="molecule type" value="Genomic_DNA"/>
</dbReference>
<dbReference type="SUPFAM" id="SSF47473">
    <property type="entry name" value="EF-hand"/>
    <property type="match status" value="1"/>
</dbReference>
<gene>
    <name evidence="6" type="ORF">HINF_LOCUS19836</name>
    <name evidence="4" type="ORF">HINF_LOCUS20217</name>
    <name evidence="7" type="ORF">HINF_LOCUS30031</name>
    <name evidence="3" type="ORF">HINF_LOCUS4773</name>
    <name evidence="5" type="ORF">HINF_LOCUS54704</name>
    <name evidence="8" type="ORF">HINF_LOCUS63467</name>
</gene>
<feature type="domain" description="EF-hand" evidence="2">
    <location>
        <begin position="97"/>
        <end position="132"/>
    </location>
</feature>
<dbReference type="GO" id="GO:0005509">
    <property type="term" value="F:calcium ion binding"/>
    <property type="evidence" value="ECO:0007669"/>
    <property type="project" value="InterPro"/>
</dbReference>
<evidence type="ECO:0000313" key="7">
    <source>
        <dbReference type="EMBL" id="CAL6025193.1"/>
    </source>
</evidence>
<evidence type="ECO:0000313" key="8">
    <source>
        <dbReference type="EMBL" id="CAL6087065.1"/>
    </source>
</evidence>
<dbReference type="Proteomes" id="UP001642409">
    <property type="component" value="Unassembled WGS sequence"/>
</dbReference>
<evidence type="ECO:0000313" key="6">
    <source>
        <dbReference type="EMBL" id="CAL6005910.1"/>
    </source>
</evidence>
<evidence type="ECO:0000256" key="1">
    <source>
        <dbReference type="ARBA" id="ARBA00022837"/>
    </source>
</evidence>
<protein>
    <submittedName>
        <fullName evidence="5">Calmodulin</fullName>
    </submittedName>
</protein>
<comment type="caution">
    <text evidence="5">The sequence shown here is derived from an EMBL/GenBank/DDBJ whole genome shotgun (WGS) entry which is preliminary data.</text>
</comment>
<evidence type="ECO:0000313" key="3">
    <source>
        <dbReference type="EMBL" id="CAI9917128.1"/>
    </source>
</evidence>
<dbReference type="EMBL" id="CAXDID020000097">
    <property type="protein sequence ID" value="CAL6025193.1"/>
    <property type="molecule type" value="Genomic_DNA"/>
</dbReference>
<dbReference type="EMBL" id="CAXDID020000398">
    <property type="protein sequence ID" value="CAL6087065.1"/>
    <property type="molecule type" value="Genomic_DNA"/>
</dbReference>
<organism evidence="5">
    <name type="scientific">Hexamita inflata</name>
    <dbReference type="NCBI Taxonomy" id="28002"/>
    <lineage>
        <taxon>Eukaryota</taxon>
        <taxon>Metamonada</taxon>
        <taxon>Diplomonadida</taxon>
        <taxon>Hexamitidae</taxon>
        <taxon>Hexamitinae</taxon>
        <taxon>Hexamita</taxon>
    </lineage>
</organism>
<dbReference type="InterPro" id="IPR002048">
    <property type="entry name" value="EF_hand_dom"/>
</dbReference>
<dbReference type="InterPro" id="IPR018247">
    <property type="entry name" value="EF_Hand_1_Ca_BS"/>
</dbReference>
<dbReference type="EMBL" id="CATOUU010001010">
    <property type="protein sequence ID" value="CAI9967059.1"/>
    <property type="molecule type" value="Genomic_DNA"/>
</dbReference>